<name>A0A1H4QQN1_TSUTY</name>
<dbReference type="RefSeq" id="WP_068742580.1">
    <property type="nucleotide sequence ID" value="NZ_CBDRGN010000001.1"/>
</dbReference>
<keyword evidence="2" id="KW-1185">Reference proteome</keyword>
<dbReference type="Proteomes" id="UP000182241">
    <property type="component" value="Unassembled WGS sequence"/>
</dbReference>
<dbReference type="AlphaFoldDB" id="A0A1H4QQN1"/>
<gene>
    <name evidence="1" type="ORF">SAMN04489793_1820</name>
</gene>
<dbReference type="EMBL" id="FNSA01000003">
    <property type="protein sequence ID" value="SEC21969.1"/>
    <property type="molecule type" value="Genomic_DNA"/>
</dbReference>
<accession>A0A1H4QQN1</accession>
<evidence type="ECO:0000313" key="2">
    <source>
        <dbReference type="Proteomes" id="UP000182241"/>
    </source>
</evidence>
<organism evidence="1 2">
    <name type="scientific">Tsukamurella tyrosinosolvens</name>
    <dbReference type="NCBI Taxonomy" id="57704"/>
    <lineage>
        <taxon>Bacteria</taxon>
        <taxon>Bacillati</taxon>
        <taxon>Actinomycetota</taxon>
        <taxon>Actinomycetes</taxon>
        <taxon>Mycobacteriales</taxon>
        <taxon>Tsukamurellaceae</taxon>
        <taxon>Tsukamurella</taxon>
    </lineage>
</organism>
<proteinExistence type="predicted"/>
<dbReference type="STRING" id="57704.SAMN04489793_1820"/>
<sequence length="109" mass="12412">MSNEEISREQAEAMFHELGELAKRASEAQERESELSASVENVLAEADVAIAEDSIAIPRELYEQVYEVSVRQLGEEYRGTALAHDRTVEFIKDATREKFAQIEREHEAE</sequence>
<evidence type="ECO:0000313" key="1">
    <source>
        <dbReference type="EMBL" id="SEC21969.1"/>
    </source>
</evidence>
<reference evidence="2" key="1">
    <citation type="submission" date="2016-10" db="EMBL/GenBank/DDBJ databases">
        <authorList>
            <person name="Varghese N."/>
            <person name="Submissions S."/>
        </authorList>
    </citation>
    <scope>NUCLEOTIDE SEQUENCE [LARGE SCALE GENOMIC DNA]</scope>
    <source>
        <strain evidence="2">DSM 44234</strain>
    </source>
</reference>
<evidence type="ECO:0008006" key="3">
    <source>
        <dbReference type="Google" id="ProtNLM"/>
    </source>
</evidence>
<protein>
    <recommendedName>
        <fullName evidence="3">PE family protein</fullName>
    </recommendedName>
</protein>